<evidence type="ECO:0000256" key="14">
    <source>
        <dbReference type="SAM" id="MobiDB-lite"/>
    </source>
</evidence>
<evidence type="ECO:0000256" key="9">
    <source>
        <dbReference type="ARBA" id="ARBA00023212"/>
    </source>
</evidence>
<dbReference type="Proteomes" id="UP000037460">
    <property type="component" value="Unassembled WGS sequence"/>
</dbReference>
<dbReference type="Gene3D" id="1.25.10.10">
    <property type="entry name" value="Leucine-rich Repeat Variant"/>
    <property type="match status" value="1"/>
</dbReference>
<evidence type="ECO:0000256" key="8">
    <source>
        <dbReference type="ARBA" id="ARBA00022840"/>
    </source>
</evidence>
<keyword evidence="3" id="KW-0963">Cytoplasm</keyword>
<protein>
    <recommendedName>
        <fullName evidence="2">non-specific serine/threonine protein kinase</fullName>
        <ecNumber evidence="2">2.7.11.1</ecNumber>
    </recommendedName>
    <alternativeName>
        <fullName evidence="12">Fused homolog</fullName>
    </alternativeName>
</protein>
<reference evidence="17" key="1">
    <citation type="journal article" date="2015" name="PLoS Genet.">
        <title>Genome Sequence and Transcriptome Analyses of Chrysochromulina tobin: Metabolic Tools for Enhanced Algal Fitness in the Prominent Order Prymnesiales (Haptophyceae).</title>
        <authorList>
            <person name="Hovde B.T."/>
            <person name="Deodato C.R."/>
            <person name="Hunsperger H.M."/>
            <person name="Ryken S.A."/>
            <person name="Yost W."/>
            <person name="Jha R.K."/>
            <person name="Patterson J."/>
            <person name="Monnat R.J. Jr."/>
            <person name="Barlow S.B."/>
            <person name="Starkenburg S.R."/>
            <person name="Cattolico R.A."/>
        </authorList>
    </citation>
    <scope>NUCLEOTIDE SEQUENCE</scope>
    <source>
        <strain evidence="17">CCMP291</strain>
    </source>
</reference>
<dbReference type="FunFam" id="1.10.510.10:FF:000292">
    <property type="entry name" value="Serine/threonine-protein kinase 36"/>
    <property type="match status" value="1"/>
</dbReference>
<dbReference type="InterPro" id="IPR011989">
    <property type="entry name" value="ARM-like"/>
</dbReference>
<organism evidence="16 17">
    <name type="scientific">Chrysochromulina tobinii</name>
    <dbReference type="NCBI Taxonomy" id="1460289"/>
    <lineage>
        <taxon>Eukaryota</taxon>
        <taxon>Haptista</taxon>
        <taxon>Haptophyta</taxon>
        <taxon>Prymnesiophyceae</taxon>
        <taxon>Prymnesiales</taxon>
        <taxon>Chrysochromulinaceae</taxon>
        <taxon>Chrysochromulina</taxon>
    </lineage>
</organism>
<accession>A0A0M0JB85</accession>
<dbReference type="PANTHER" id="PTHR22983:SF6">
    <property type="entry name" value="SERINE_THREONINE-PROTEIN KINASE 36"/>
    <property type="match status" value="1"/>
</dbReference>
<evidence type="ECO:0000256" key="3">
    <source>
        <dbReference type="ARBA" id="ARBA00022490"/>
    </source>
</evidence>
<feature type="compositionally biased region" description="Low complexity" evidence="14">
    <location>
        <begin position="490"/>
        <end position="506"/>
    </location>
</feature>
<dbReference type="GO" id="GO:0005524">
    <property type="term" value="F:ATP binding"/>
    <property type="evidence" value="ECO:0007669"/>
    <property type="project" value="UniProtKB-UniRule"/>
</dbReference>
<dbReference type="CDD" id="cd14002">
    <property type="entry name" value="STKc_STK36"/>
    <property type="match status" value="1"/>
</dbReference>
<dbReference type="GO" id="GO:0007224">
    <property type="term" value="P:smoothened signaling pathway"/>
    <property type="evidence" value="ECO:0007669"/>
    <property type="project" value="TreeGrafter"/>
</dbReference>
<dbReference type="Pfam" id="PF00514">
    <property type="entry name" value="Arm"/>
    <property type="match status" value="1"/>
</dbReference>
<evidence type="ECO:0000256" key="11">
    <source>
        <dbReference type="ARBA" id="ARBA00048679"/>
    </source>
</evidence>
<gene>
    <name evidence="16" type="ORF">Ctob_002144</name>
</gene>
<feature type="region of interest" description="Disordered" evidence="14">
    <location>
        <begin position="295"/>
        <end position="327"/>
    </location>
</feature>
<comment type="subcellular location">
    <subcellularLocation>
        <location evidence="1">Cytoplasm</location>
        <location evidence="1">Cytoskeleton</location>
    </subcellularLocation>
</comment>
<evidence type="ECO:0000313" key="17">
    <source>
        <dbReference type="Proteomes" id="UP000037460"/>
    </source>
</evidence>
<evidence type="ECO:0000256" key="5">
    <source>
        <dbReference type="ARBA" id="ARBA00022679"/>
    </source>
</evidence>
<dbReference type="Gene3D" id="1.10.510.10">
    <property type="entry name" value="Transferase(Phosphotransferase) domain 1"/>
    <property type="match status" value="1"/>
</dbReference>
<feature type="compositionally biased region" description="Low complexity" evidence="14">
    <location>
        <begin position="423"/>
        <end position="444"/>
    </location>
</feature>
<dbReference type="OrthoDB" id="266718at2759"/>
<dbReference type="PANTHER" id="PTHR22983">
    <property type="entry name" value="PROTEIN KINASE RELATED"/>
    <property type="match status" value="1"/>
</dbReference>
<dbReference type="PROSITE" id="PS00107">
    <property type="entry name" value="PROTEIN_KINASE_ATP"/>
    <property type="match status" value="1"/>
</dbReference>
<keyword evidence="9" id="KW-0206">Cytoskeleton</keyword>
<sequence length="981" mass="102506">MEGLDRYIVLELIGEGSFGKVYKGRRKFCGQVVALKFIPTGGRSDRDLQALRQEIEILRTLQHENIVLMLDYFETESEIIVVTEYAQGELFEVLEDDRSLPEEEVRIIARQLVQALYYLHSNRVIHRDMKPQNVLLGAGSRVMLCDFGFARAMSQHTTVLTSIKGTPLYMSPELVQEQPYDHRADLWSLGIILFELFAGQPPFYTNNIYTLISLIVQQEVQFPPQMSPSFRSFLSGLLRKNPEHRLGWPHLLQHPFIAGAVSPSRGLRAPAHALQLRRDNPHMFLSVLPRLASNDFTEGTPAAPEQPQPVRPGAEADAATAAVHEEEANAHAASCRAAGDGAAASVAAAGTVAGAGVAVEGVARGSHEPNGTPPLPKHRGAVVGAGGAKAETPTALTPCCANHAHTRLVSPDPTAGWQQSPTASGVAPSSASAPSAGSAGSAGVHETGVGRRTAVPRAMDVTPIGRLRLTEGATPEGTPPPRRDIPSVPSPLTTALTLPSLRAPPLTTNAVERHVERQGDGGSSMAAAALPERFLPSVPRAATAPSGSNAACAADAGLDAALTGVEARVAKLLQALESPATRIDALTQLEGLQRAEALTISAMRSQLARTPPALRALCDLLDEAPASALSLLSAVVHTPQTRSAAVLCSSPHLPTLVRWLATAPPLVPPPSQPPTAADQHPFTFLPAILPSPTEPSSAAGSPSDGGRAAVLASVASGCLAELLRTDVSAHDVLAALQADVGDSGAVSRALAWLEWLLHPAAAVAADEALRTAEGTAFGLPHTRAADGLAALLQRLLSRLPRKHAHLAPLVGNAGFHSDELYAELASCVEPLVGCLSDLDHKTRANAAGALGNLARNGAQLSPELIARQVPQALLALALQVLAAPSDAAPAPAEGAAAKGGAAAGAADDEGGGNVDVAARLRSSRTAVFSLGNLAGHAECREVMTPLALDKALLPLVSHPDGMLRQYTTRVLQKLAQPQGGK</sequence>
<evidence type="ECO:0000256" key="12">
    <source>
        <dbReference type="ARBA" id="ARBA00075375"/>
    </source>
</evidence>
<dbReference type="AlphaFoldDB" id="A0A0M0JB85"/>
<dbReference type="FunFam" id="3.30.200.20:FF:000042">
    <property type="entry name" value="Aurora kinase A"/>
    <property type="match status" value="1"/>
</dbReference>
<dbReference type="SMART" id="SM00220">
    <property type="entry name" value="S_TKc"/>
    <property type="match status" value="1"/>
</dbReference>
<feature type="binding site" evidence="13">
    <location>
        <position position="36"/>
    </location>
    <ligand>
        <name>ATP</name>
        <dbReference type="ChEBI" id="CHEBI:30616"/>
    </ligand>
</feature>
<dbReference type="InterPro" id="IPR017441">
    <property type="entry name" value="Protein_kinase_ATP_BS"/>
</dbReference>
<evidence type="ECO:0000259" key="15">
    <source>
        <dbReference type="PROSITE" id="PS50011"/>
    </source>
</evidence>
<evidence type="ECO:0000256" key="6">
    <source>
        <dbReference type="ARBA" id="ARBA00022741"/>
    </source>
</evidence>
<evidence type="ECO:0000256" key="13">
    <source>
        <dbReference type="PROSITE-ProRule" id="PRU10141"/>
    </source>
</evidence>
<evidence type="ECO:0000256" key="10">
    <source>
        <dbReference type="ARBA" id="ARBA00047899"/>
    </source>
</evidence>
<evidence type="ECO:0000313" key="16">
    <source>
        <dbReference type="EMBL" id="KOO23755.1"/>
    </source>
</evidence>
<dbReference type="EMBL" id="JWZX01003159">
    <property type="protein sequence ID" value="KOO23755.1"/>
    <property type="molecule type" value="Genomic_DNA"/>
</dbReference>
<proteinExistence type="predicted"/>
<dbReference type="GO" id="GO:0004674">
    <property type="term" value="F:protein serine/threonine kinase activity"/>
    <property type="evidence" value="ECO:0007669"/>
    <property type="project" value="UniProtKB-KW"/>
</dbReference>
<dbReference type="GO" id="GO:0005856">
    <property type="term" value="C:cytoskeleton"/>
    <property type="evidence" value="ECO:0007669"/>
    <property type="project" value="UniProtKB-SubCell"/>
</dbReference>
<evidence type="ECO:0000256" key="2">
    <source>
        <dbReference type="ARBA" id="ARBA00012513"/>
    </source>
</evidence>
<comment type="catalytic activity">
    <reaction evidence="11">
        <text>L-seryl-[protein] + ATP = O-phospho-L-seryl-[protein] + ADP + H(+)</text>
        <dbReference type="Rhea" id="RHEA:17989"/>
        <dbReference type="Rhea" id="RHEA-COMP:9863"/>
        <dbReference type="Rhea" id="RHEA-COMP:11604"/>
        <dbReference type="ChEBI" id="CHEBI:15378"/>
        <dbReference type="ChEBI" id="CHEBI:29999"/>
        <dbReference type="ChEBI" id="CHEBI:30616"/>
        <dbReference type="ChEBI" id="CHEBI:83421"/>
        <dbReference type="ChEBI" id="CHEBI:456216"/>
        <dbReference type="EC" id="2.7.11.1"/>
    </reaction>
</comment>
<name>A0A0M0JB85_9EUKA</name>
<dbReference type="Pfam" id="PF00069">
    <property type="entry name" value="Pkinase"/>
    <property type="match status" value="1"/>
</dbReference>
<evidence type="ECO:0000256" key="7">
    <source>
        <dbReference type="ARBA" id="ARBA00022777"/>
    </source>
</evidence>
<feature type="region of interest" description="Disordered" evidence="14">
    <location>
        <begin position="363"/>
        <end position="389"/>
    </location>
</feature>
<dbReference type="PROSITE" id="PS00108">
    <property type="entry name" value="PROTEIN_KINASE_ST"/>
    <property type="match status" value="1"/>
</dbReference>
<evidence type="ECO:0000256" key="1">
    <source>
        <dbReference type="ARBA" id="ARBA00004245"/>
    </source>
</evidence>
<keyword evidence="8 13" id="KW-0067">ATP-binding</keyword>
<dbReference type="SUPFAM" id="SSF56112">
    <property type="entry name" value="Protein kinase-like (PK-like)"/>
    <property type="match status" value="1"/>
</dbReference>
<keyword evidence="7" id="KW-0418">Kinase</keyword>
<dbReference type="InterPro" id="IPR016024">
    <property type="entry name" value="ARM-type_fold"/>
</dbReference>
<dbReference type="GO" id="GO:0005737">
    <property type="term" value="C:cytoplasm"/>
    <property type="evidence" value="ECO:0007669"/>
    <property type="project" value="UniProtKB-ARBA"/>
</dbReference>
<dbReference type="InterPro" id="IPR011009">
    <property type="entry name" value="Kinase-like_dom_sf"/>
</dbReference>
<dbReference type="InterPro" id="IPR000719">
    <property type="entry name" value="Prot_kinase_dom"/>
</dbReference>
<comment type="catalytic activity">
    <reaction evidence="10">
        <text>L-threonyl-[protein] + ATP = O-phospho-L-threonyl-[protein] + ADP + H(+)</text>
        <dbReference type="Rhea" id="RHEA:46608"/>
        <dbReference type="Rhea" id="RHEA-COMP:11060"/>
        <dbReference type="Rhea" id="RHEA-COMP:11605"/>
        <dbReference type="ChEBI" id="CHEBI:15378"/>
        <dbReference type="ChEBI" id="CHEBI:30013"/>
        <dbReference type="ChEBI" id="CHEBI:30616"/>
        <dbReference type="ChEBI" id="CHEBI:61977"/>
        <dbReference type="ChEBI" id="CHEBI:456216"/>
        <dbReference type="EC" id="2.7.11.1"/>
    </reaction>
</comment>
<comment type="caution">
    <text evidence="16">The sequence shown here is derived from an EMBL/GenBank/DDBJ whole genome shotgun (WGS) entry which is preliminary data.</text>
</comment>
<dbReference type="PROSITE" id="PS50011">
    <property type="entry name" value="PROTEIN_KINASE_DOM"/>
    <property type="match status" value="1"/>
</dbReference>
<feature type="region of interest" description="Disordered" evidence="14">
    <location>
        <begin position="410"/>
        <end position="506"/>
    </location>
</feature>
<evidence type="ECO:0000256" key="4">
    <source>
        <dbReference type="ARBA" id="ARBA00022527"/>
    </source>
</evidence>
<keyword evidence="6 13" id="KW-0547">Nucleotide-binding</keyword>
<keyword evidence="17" id="KW-1185">Reference proteome</keyword>
<dbReference type="InterPro" id="IPR000225">
    <property type="entry name" value="Armadillo"/>
</dbReference>
<dbReference type="InterPro" id="IPR008271">
    <property type="entry name" value="Ser/Thr_kinase_AS"/>
</dbReference>
<feature type="domain" description="Protein kinase" evidence="15">
    <location>
        <begin position="7"/>
        <end position="257"/>
    </location>
</feature>
<dbReference type="EC" id="2.7.11.1" evidence="2"/>
<dbReference type="SUPFAM" id="SSF48371">
    <property type="entry name" value="ARM repeat"/>
    <property type="match status" value="1"/>
</dbReference>
<keyword evidence="5" id="KW-0808">Transferase</keyword>
<keyword evidence="4" id="KW-0723">Serine/threonine-protein kinase</keyword>